<accession>A0A4R8Q2E9</accession>
<gene>
    <name evidence="2" type="ORF">C8035_v000732</name>
</gene>
<feature type="chain" id="PRO_5020602759" evidence="1">
    <location>
        <begin position="20"/>
        <end position="304"/>
    </location>
</feature>
<organism evidence="2 3">
    <name type="scientific">Colletotrichum spinosum</name>
    <dbReference type="NCBI Taxonomy" id="1347390"/>
    <lineage>
        <taxon>Eukaryota</taxon>
        <taxon>Fungi</taxon>
        <taxon>Dikarya</taxon>
        <taxon>Ascomycota</taxon>
        <taxon>Pezizomycotina</taxon>
        <taxon>Sordariomycetes</taxon>
        <taxon>Hypocreomycetidae</taxon>
        <taxon>Glomerellales</taxon>
        <taxon>Glomerellaceae</taxon>
        <taxon>Colletotrichum</taxon>
        <taxon>Colletotrichum orbiculare species complex</taxon>
    </lineage>
</organism>
<evidence type="ECO:0000313" key="3">
    <source>
        <dbReference type="Proteomes" id="UP000295083"/>
    </source>
</evidence>
<keyword evidence="1" id="KW-0732">Signal</keyword>
<dbReference type="Proteomes" id="UP000295083">
    <property type="component" value="Unassembled WGS sequence"/>
</dbReference>
<feature type="signal peptide" evidence="1">
    <location>
        <begin position="1"/>
        <end position="19"/>
    </location>
</feature>
<evidence type="ECO:0000256" key="1">
    <source>
        <dbReference type="SAM" id="SignalP"/>
    </source>
</evidence>
<dbReference type="EMBL" id="QAPG01000085">
    <property type="protein sequence ID" value="TDZ32138.1"/>
    <property type="molecule type" value="Genomic_DNA"/>
</dbReference>
<keyword evidence="3" id="KW-1185">Reference proteome</keyword>
<sequence length="304" mass="33854">MSPYLVGFFFFCLPWFATAIEASRTLERRSVRRQESDPSKFCSVKTCGAASVETCAQQLDARVLGAPDRTSQPSAGRWAGPGNYGGNIDSFFRGEVAKLQWSQQDLVSIDGADVTSKYIPFEKEPRSLAALGFCGCVGIVVMSRSAAWMAHITEEPVLTSEATFQRDCLDVLEEGSGKNDMYYGLGDLKNNVFAADQDPVIVVFAPKDASGEWKYRSLMARIDDLVEDLIPARSKWIGYTPMTGGMEKYDTRCRTSNGKILVQYQPSHSKMFGKSDAKARIWVEGDRWTYESAWKPQSDQKFSS</sequence>
<evidence type="ECO:0000313" key="2">
    <source>
        <dbReference type="EMBL" id="TDZ32138.1"/>
    </source>
</evidence>
<protein>
    <submittedName>
        <fullName evidence="2">Uncharacterized protein</fullName>
    </submittedName>
</protein>
<dbReference type="AlphaFoldDB" id="A0A4R8Q2E9"/>
<comment type="caution">
    <text evidence="2">The sequence shown here is derived from an EMBL/GenBank/DDBJ whole genome shotgun (WGS) entry which is preliminary data.</text>
</comment>
<proteinExistence type="predicted"/>
<reference evidence="2 3" key="1">
    <citation type="submission" date="2018-11" db="EMBL/GenBank/DDBJ databases">
        <title>Genome sequence and assembly of Colletotrichum spinosum.</title>
        <authorList>
            <person name="Gan P."/>
            <person name="Shirasu K."/>
        </authorList>
    </citation>
    <scope>NUCLEOTIDE SEQUENCE [LARGE SCALE GENOMIC DNA]</scope>
    <source>
        <strain evidence="2 3">CBS 515.97</strain>
    </source>
</reference>
<name>A0A4R8Q2E9_9PEZI</name>